<keyword evidence="2" id="KW-1185">Reference proteome</keyword>
<organism evidence="1 2">
    <name type="scientific">Thauera phenylacetica B4P</name>
    <dbReference type="NCBI Taxonomy" id="1234382"/>
    <lineage>
        <taxon>Bacteria</taxon>
        <taxon>Pseudomonadati</taxon>
        <taxon>Pseudomonadota</taxon>
        <taxon>Betaproteobacteria</taxon>
        <taxon>Rhodocyclales</taxon>
        <taxon>Zoogloeaceae</taxon>
        <taxon>Thauera</taxon>
    </lineage>
</organism>
<dbReference type="Proteomes" id="UP000013047">
    <property type="component" value="Unassembled WGS sequence"/>
</dbReference>
<dbReference type="InterPro" id="IPR016039">
    <property type="entry name" value="Thiolase-like"/>
</dbReference>
<evidence type="ECO:0000313" key="2">
    <source>
        <dbReference type="Proteomes" id="UP000013047"/>
    </source>
</evidence>
<keyword evidence="1" id="KW-0012">Acyltransferase</keyword>
<dbReference type="RefSeq" id="WP_004372013.1">
    <property type="nucleotide sequence ID" value="NZ_AMXF01000182.1"/>
</dbReference>
<dbReference type="EC" id="2.3.1.9" evidence="1"/>
<evidence type="ECO:0000313" key="1">
    <source>
        <dbReference type="EMBL" id="ENO95695.1"/>
    </source>
</evidence>
<keyword evidence="1" id="KW-0808">Transferase</keyword>
<name>N6YVU1_9RHOO</name>
<dbReference type="AlphaFoldDB" id="N6YVU1"/>
<comment type="caution">
    <text evidence="1">The sequence shown here is derived from an EMBL/GenBank/DDBJ whole genome shotgun (WGS) entry which is preliminary data.</text>
</comment>
<reference evidence="1 2" key="1">
    <citation type="submission" date="2012-09" db="EMBL/GenBank/DDBJ databases">
        <title>Draft Genome Sequences of 6 Strains from Genus Thauera.</title>
        <authorList>
            <person name="Liu B."/>
            <person name="Shapleigh J.P."/>
            <person name="Frostegard A.H."/>
        </authorList>
    </citation>
    <scope>NUCLEOTIDE SEQUENCE [LARGE SCALE GENOMIC DNA]</scope>
    <source>
        <strain evidence="1 2">B4P</strain>
    </source>
</reference>
<dbReference type="Gene3D" id="3.40.47.10">
    <property type="match status" value="1"/>
</dbReference>
<accession>N6YVU1</accession>
<proteinExistence type="predicted"/>
<gene>
    <name evidence="1" type="ORF">C667_17736</name>
</gene>
<protein>
    <submittedName>
        <fullName evidence="1">Acyltransferase</fullName>
        <ecNumber evidence="1">2.3.1.9</ecNumber>
    </submittedName>
</protein>
<dbReference type="GO" id="GO:0003985">
    <property type="term" value="F:acetyl-CoA C-acetyltransferase activity"/>
    <property type="evidence" value="ECO:0007669"/>
    <property type="project" value="UniProtKB-EC"/>
</dbReference>
<dbReference type="EMBL" id="AMXF01000182">
    <property type="protein sequence ID" value="ENO95695.1"/>
    <property type="molecule type" value="Genomic_DNA"/>
</dbReference>
<sequence length="44" mass="4553">MEDVVIVAAARTAVGKFGRTFAKLAAPDLGATVINSASPRRRPA</sequence>